<dbReference type="STRING" id="1203190.GCA_000312345_02195"/>
<keyword evidence="3" id="KW-1185">Reference proteome</keyword>
<dbReference type="Proteomes" id="UP000182237">
    <property type="component" value="Chromosome I"/>
</dbReference>
<reference evidence="2 3" key="1">
    <citation type="submission" date="2016-10" db="EMBL/GenBank/DDBJ databases">
        <authorList>
            <person name="de Groot N.N."/>
        </authorList>
    </citation>
    <scope>NUCLEOTIDE SEQUENCE [LARGE SCALE GENOMIC DNA]</scope>
    <source>
        <strain evidence="2 3">DSM 45434</strain>
    </source>
</reference>
<name>A0A1H1PUS3_9CORY</name>
<proteinExistence type="predicted"/>
<dbReference type="eggNOG" id="COG0627">
    <property type="taxonomic scope" value="Bacteria"/>
</dbReference>
<accession>A0A1H1PUS3</accession>
<protein>
    <submittedName>
        <fullName evidence="2">Putative esterase</fullName>
    </submittedName>
</protein>
<feature type="region of interest" description="Disordered" evidence="1">
    <location>
        <begin position="86"/>
        <end position="121"/>
    </location>
</feature>
<dbReference type="Pfam" id="PF00756">
    <property type="entry name" value="Esterase"/>
    <property type="match status" value="1"/>
</dbReference>
<gene>
    <name evidence="2" type="ORF">SAMN04488539_1107</name>
</gene>
<dbReference type="EMBL" id="LT629765">
    <property type="protein sequence ID" value="SDS14938.1"/>
    <property type="molecule type" value="Genomic_DNA"/>
</dbReference>
<dbReference type="SUPFAM" id="SSF53474">
    <property type="entry name" value="alpha/beta-Hydrolases"/>
    <property type="match status" value="1"/>
</dbReference>
<evidence type="ECO:0000313" key="2">
    <source>
        <dbReference type="EMBL" id="SDS14938.1"/>
    </source>
</evidence>
<feature type="compositionally biased region" description="Low complexity" evidence="1">
    <location>
        <begin position="95"/>
        <end position="117"/>
    </location>
</feature>
<dbReference type="InterPro" id="IPR000801">
    <property type="entry name" value="Esterase-like"/>
</dbReference>
<dbReference type="InterPro" id="IPR029058">
    <property type="entry name" value="AB_hydrolase_fold"/>
</dbReference>
<sequence>MGGLVGYLSFERFAFETSSKLGSSGVDLADFFPDPEAPPGEFVGLKHVRNNLWELTVYSPSIQRNITNDLVLTEGGGQHRAAPYFLPPPAREAARPTSSETSSSTWSRRAARSVLSRRAGRRGPTLGLDTWTTYLTKELPSLIGAQFHGTGHDAIAGMSVSGGAALHIATLEERFKVAGTYSSRQSTTGALGQAFASSTARFCGADPKNLWGSSADPAWAAHSPVLHLDDMRGLTLFAAASRGVPADTDEPVKDSAAPLLVVDKQFAYTCTRCFVDQARYAGLDVDVYEFNEGTRDWGLFRRQLPATRVTIGRALGVE</sequence>
<evidence type="ECO:0000313" key="3">
    <source>
        <dbReference type="Proteomes" id="UP000182237"/>
    </source>
</evidence>
<dbReference type="AlphaFoldDB" id="A0A1H1PUS3"/>
<dbReference type="Gene3D" id="3.40.50.1820">
    <property type="entry name" value="alpha/beta hydrolase"/>
    <property type="match status" value="1"/>
</dbReference>
<organism evidence="2 3">
    <name type="scientific">Corynebacterium timonense</name>
    <dbReference type="NCBI Taxonomy" id="441500"/>
    <lineage>
        <taxon>Bacteria</taxon>
        <taxon>Bacillati</taxon>
        <taxon>Actinomycetota</taxon>
        <taxon>Actinomycetes</taxon>
        <taxon>Mycobacteriales</taxon>
        <taxon>Corynebacteriaceae</taxon>
        <taxon>Corynebacterium</taxon>
    </lineage>
</organism>
<evidence type="ECO:0000256" key="1">
    <source>
        <dbReference type="SAM" id="MobiDB-lite"/>
    </source>
</evidence>